<proteinExistence type="predicted"/>
<dbReference type="GO" id="GO:0046872">
    <property type="term" value="F:metal ion binding"/>
    <property type="evidence" value="ECO:0007669"/>
    <property type="project" value="UniProtKB-KW"/>
</dbReference>
<dbReference type="AlphaFoldDB" id="A0AAD1C0R3"/>
<dbReference type="InterPro" id="IPR036922">
    <property type="entry name" value="Rieske_2Fe-2S_sf"/>
</dbReference>
<dbReference type="RefSeq" id="WP_004420801.1">
    <property type="nucleotide sequence ID" value="NZ_AJMR01000060.1"/>
</dbReference>
<dbReference type="Pfam" id="PF00355">
    <property type="entry name" value="Rieske"/>
    <property type="match status" value="1"/>
</dbReference>
<dbReference type="PANTHER" id="PTHR40261:SF1">
    <property type="entry name" value="RIESKE DOMAIN-CONTAINING PROTEIN"/>
    <property type="match status" value="1"/>
</dbReference>
<name>A0AAD1C0R3_METFU</name>
<protein>
    <submittedName>
        <fullName evidence="6">Ferredoxin</fullName>
    </submittedName>
</protein>
<dbReference type="PANTHER" id="PTHR40261">
    <property type="match status" value="1"/>
</dbReference>
<dbReference type="PROSITE" id="PS51296">
    <property type="entry name" value="RIESKE"/>
    <property type="match status" value="1"/>
</dbReference>
<dbReference type="KEGG" id="pfuw:KF707C_31700"/>
<accession>A0AAD1C0R3</accession>
<keyword evidence="7" id="KW-1185">Reference proteome</keyword>
<reference evidence="7" key="1">
    <citation type="submission" date="2015-05" db="EMBL/GenBank/DDBJ databases">
        <title>Draft genome sequencing of a biphenyl-degrading bacterium, Pseudomonas balearica KF707 (=NBRC110670).</title>
        <authorList>
            <person name="Kimura N."/>
            <person name="Hirose J."/>
            <person name="Watanabe T."/>
            <person name="Suenaga H."/>
            <person name="Fujihara H."/>
            <person name="Noguchi M."/>
            <person name="Hashimoto M."/>
            <person name="Shimodaira J."/>
            <person name="Tsuchikane K."/>
            <person name="Hosoyama A."/>
            <person name="Yamazoe A."/>
            <person name="Fujita N."/>
            <person name="Furukawa K."/>
        </authorList>
    </citation>
    <scope>NUCLEOTIDE SEQUENCE [LARGE SCALE GENOMIC DNA]</scope>
    <source>
        <strain evidence="7">DSM 10086 / NBRC 110670 / KF707</strain>
    </source>
</reference>
<dbReference type="EMBL" id="AP014862">
    <property type="protein sequence ID" value="BAU74858.1"/>
    <property type="molecule type" value="Genomic_DNA"/>
</dbReference>
<organism evidence="6 7">
    <name type="scientific">Metapseudomonas furukawaii</name>
    <name type="common">Pseudomonas furukawaii</name>
    <dbReference type="NCBI Taxonomy" id="1149133"/>
    <lineage>
        <taxon>Bacteria</taxon>
        <taxon>Pseudomonadati</taxon>
        <taxon>Pseudomonadota</taxon>
        <taxon>Gammaproteobacteria</taxon>
        <taxon>Pseudomonadales</taxon>
        <taxon>Pseudomonadaceae</taxon>
        <taxon>Metapseudomonas</taxon>
    </lineage>
</organism>
<feature type="domain" description="Rieske" evidence="5">
    <location>
        <begin position="6"/>
        <end position="91"/>
    </location>
</feature>
<keyword evidence="4" id="KW-0411">Iron-sulfur</keyword>
<keyword evidence="2" id="KW-0479">Metal-binding</keyword>
<dbReference type="Gene3D" id="2.102.10.10">
    <property type="entry name" value="Rieske [2Fe-2S] iron-sulphur domain"/>
    <property type="match status" value="1"/>
</dbReference>
<evidence type="ECO:0000259" key="5">
    <source>
        <dbReference type="PROSITE" id="PS51296"/>
    </source>
</evidence>
<evidence type="ECO:0000313" key="6">
    <source>
        <dbReference type="EMBL" id="BAU74858.1"/>
    </source>
</evidence>
<keyword evidence="1" id="KW-0001">2Fe-2S</keyword>
<dbReference type="SUPFAM" id="SSF50022">
    <property type="entry name" value="ISP domain"/>
    <property type="match status" value="1"/>
</dbReference>
<dbReference type="InterPro" id="IPR017941">
    <property type="entry name" value="Rieske_2Fe-2S"/>
</dbReference>
<evidence type="ECO:0000256" key="4">
    <source>
        <dbReference type="ARBA" id="ARBA00023014"/>
    </source>
</evidence>
<dbReference type="Proteomes" id="UP000218554">
    <property type="component" value="Chromosome"/>
</dbReference>
<evidence type="ECO:0000256" key="3">
    <source>
        <dbReference type="ARBA" id="ARBA00023004"/>
    </source>
</evidence>
<dbReference type="CDD" id="cd03467">
    <property type="entry name" value="Rieske"/>
    <property type="match status" value="1"/>
</dbReference>
<evidence type="ECO:0000313" key="7">
    <source>
        <dbReference type="Proteomes" id="UP000218554"/>
    </source>
</evidence>
<dbReference type="GO" id="GO:0051537">
    <property type="term" value="F:2 iron, 2 sulfur cluster binding"/>
    <property type="evidence" value="ECO:0007669"/>
    <property type="project" value="UniProtKB-KW"/>
</dbReference>
<sequence>MQDVSTFLCHQEDLEEGRARGFDPWGAGRDTVLALRWRGEVRVYRNLCPHLDVAMQYRKDRFMSGDGRHIVCFAHGALFRPEDGLCVLGPCLGQGLEALAVRQDGLGGLWLVAPQEGARARGSRAST</sequence>
<evidence type="ECO:0000256" key="1">
    <source>
        <dbReference type="ARBA" id="ARBA00022714"/>
    </source>
</evidence>
<gene>
    <name evidence="6" type="ORF">KF707C_31700</name>
</gene>
<keyword evidence="3" id="KW-0408">Iron</keyword>
<evidence type="ECO:0000256" key="2">
    <source>
        <dbReference type="ARBA" id="ARBA00022723"/>
    </source>
</evidence>
<reference evidence="6 7" key="2">
    <citation type="journal article" date="2017" name="Int. J. Syst. Evol. Microbiol.">
        <title>Pseudomonas furukawaii sp. nov., a polychlorinated biphenyl-degrading bacterium isolated from biphenyl-contaminated soil in Japan.</title>
        <authorList>
            <person name="Kimura N."/>
            <person name="Watanabe T."/>
            <person name="Suenaga H."/>
            <person name="Fujihara H."/>
            <person name="Futagami T."/>
            <person name="Goto M."/>
            <person name="Hanada S."/>
            <person name="Hirose J."/>
        </authorList>
    </citation>
    <scope>NUCLEOTIDE SEQUENCE [LARGE SCALE GENOMIC DNA]</scope>
    <source>
        <strain evidence="7">DSM 10086 / NBRC 110670 / KF707</strain>
    </source>
</reference>